<organism evidence="2 3">
    <name type="scientific">Batillaria attramentaria</name>
    <dbReference type="NCBI Taxonomy" id="370345"/>
    <lineage>
        <taxon>Eukaryota</taxon>
        <taxon>Metazoa</taxon>
        <taxon>Spiralia</taxon>
        <taxon>Lophotrochozoa</taxon>
        <taxon>Mollusca</taxon>
        <taxon>Gastropoda</taxon>
        <taxon>Caenogastropoda</taxon>
        <taxon>Sorbeoconcha</taxon>
        <taxon>Cerithioidea</taxon>
        <taxon>Batillariidae</taxon>
        <taxon>Batillaria</taxon>
    </lineage>
</organism>
<dbReference type="EMBL" id="JACVVK020000781">
    <property type="protein sequence ID" value="KAK7446626.1"/>
    <property type="molecule type" value="Genomic_DNA"/>
</dbReference>
<evidence type="ECO:0000256" key="1">
    <source>
        <dbReference type="SAM" id="MobiDB-lite"/>
    </source>
</evidence>
<feature type="compositionally biased region" description="Basic and acidic residues" evidence="1">
    <location>
        <begin position="1"/>
        <end position="12"/>
    </location>
</feature>
<dbReference type="AlphaFoldDB" id="A0ABD0J1H6"/>
<name>A0ABD0J1H6_9CAEN</name>
<gene>
    <name evidence="2" type="ORF">BaRGS_00040258</name>
</gene>
<feature type="non-terminal residue" evidence="2">
    <location>
        <position position="122"/>
    </location>
</feature>
<feature type="compositionally biased region" description="Basic and acidic residues" evidence="1">
    <location>
        <begin position="27"/>
        <end position="39"/>
    </location>
</feature>
<proteinExistence type="predicted"/>
<accession>A0ABD0J1H6</accession>
<reference evidence="2 3" key="1">
    <citation type="journal article" date="2023" name="Sci. Data">
        <title>Genome assembly of the Korean intertidal mud-creeper Batillaria attramentaria.</title>
        <authorList>
            <person name="Patra A.K."/>
            <person name="Ho P.T."/>
            <person name="Jun S."/>
            <person name="Lee S.J."/>
            <person name="Kim Y."/>
            <person name="Won Y.J."/>
        </authorList>
    </citation>
    <scope>NUCLEOTIDE SEQUENCE [LARGE SCALE GENOMIC DNA]</scope>
    <source>
        <strain evidence="2">Wonlab-2016</strain>
    </source>
</reference>
<keyword evidence="3" id="KW-1185">Reference proteome</keyword>
<comment type="caution">
    <text evidence="2">The sequence shown here is derived from an EMBL/GenBank/DDBJ whole genome shotgun (WGS) entry which is preliminary data.</text>
</comment>
<feature type="region of interest" description="Disordered" evidence="1">
    <location>
        <begin position="1"/>
        <end position="55"/>
    </location>
</feature>
<protein>
    <submittedName>
        <fullName evidence="2">Uncharacterized protein</fullName>
    </submittedName>
</protein>
<dbReference type="Proteomes" id="UP001519460">
    <property type="component" value="Unassembled WGS sequence"/>
</dbReference>
<evidence type="ECO:0000313" key="3">
    <source>
        <dbReference type="Proteomes" id="UP001519460"/>
    </source>
</evidence>
<evidence type="ECO:0000313" key="2">
    <source>
        <dbReference type="EMBL" id="KAK7446626.1"/>
    </source>
</evidence>
<sequence length="122" mass="13074">MQDQGRVDREDVGMGEVTGELSRLSTRHTDAMTDDRLDACRPPLTKTEECRPSASADVIGKSDYTSREHNLAGRQATLACESGSAAMRVTSFVSHPKPRGEGHAAVTSNAAIPYKPSNAARC</sequence>